<proteinExistence type="predicted"/>
<protein>
    <recommendedName>
        <fullName evidence="4">DUF1570 domain-containing protein</fullName>
    </recommendedName>
</protein>
<evidence type="ECO:0000256" key="1">
    <source>
        <dbReference type="SAM" id="MobiDB-lite"/>
    </source>
</evidence>
<name>A0A918TI44_9BACT</name>
<dbReference type="Proteomes" id="UP000644507">
    <property type="component" value="Unassembled WGS sequence"/>
</dbReference>
<reference evidence="2" key="1">
    <citation type="journal article" date="2014" name="Int. J. Syst. Evol. Microbiol.">
        <title>Complete genome sequence of Corynebacterium casei LMG S-19264T (=DSM 44701T), isolated from a smear-ripened cheese.</title>
        <authorList>
            <consortium name="US DOE Joint Genome Institute (JGI-PGF)"/>
            <person name="Walter F."/>
            <person name="Albersmeier A."/>
            <person name="Kalinowski J."/>
            <person name="Ruckert C."/>
        </authorList>
    </citation>
    <scope>NUCLEOTIDE SEQUENCE</scope>
    <source>
        <strain evidence="2">KCTC 12988</strain>
    </source>
</reference>
<comment type="caution">
    <text evidence="2">The sequence shown here is derived from an EMBL/GenBank/DDBJ whole genome shotgun (WGS) entry which is preliminary data.</text>
</comment>
<organism evidence="2 3">
    <name type="scientific">Roseibacillus persicicus</name>
    <dbReference type="NCBI Taxonomy" id="454148"/>
    <lineage>
        <taxon>Bacteria</taxon>
        <taxon>Pseudomonadati</taxon>
        <taxon>Verrucomicrobiota</taxon>
        <taxon>Verrucomicrobiia</taxon>
        <taxon>Verrucomicrobiales</taxon>
        <taxon>Verrucomicrobiaceae</taxon>
        <taxon>Roseibacillus</taxon>
    </lineage>
</organism>
<evidence type="ECO:0000313" key="3">
    <source>
        <dbReference type="Proteomes" id="UP000644507"/>
    </source>
</evidence>
<keyword evidence="3" id="KW-1185">Reference proteome</keyword>
<gene>
    <name evidence="2" type="ORF">GCM10007100_05370</name>
</gene>
<evidence type="ECO:0008006" key="4">
    <source>
        <dbReference type="Google" id="ProtNLM"/>
    </source>
</evidence>
<sequence>MAANSETASHNSLERIASASLSQPRQVPIAQKAIAVPQSSRSSPSIRQWPNQTRHTLPDGFEVQTLESNQDSSRWSYRSEHFDFVSDAALPDEAVEEFASLFELTHLYCSRLPFELQRFQKGKNHRAGRLKVRLMEDYSNYLREGGTPESGGIYLTEPDLILIPFEGIGLRKEDGTYQLDSTRTNQTLMHEATHMMMRGPLLKDGWFVEGAAEYVATIPKKTNTLHVDSHLDAIKSYVCDYGYQDRGGHNLGPEIEFVSLQTLMECDYPTFQEIPNGYPYALLLFHYFAHADGEADGQRLRDYAKALNQGAENGTARKILLAGRDYRTLEKLLTNSWEKDGISLTFRN</sequence>
<feature type="compositionally biased region" description="Low complexity" evidence="1">
    <location>
        <begin position="37"/>
        <end position="48"/>
    </location>
</feature>
<dbReference type="EMBL" id="BMXI01000002">
    <property type="protein sequence ID" value="GHC43213.1"/>
    <property type="molecule type" value="Genomic_DNA"/>
</dbReference>
<evidence type="ECO:0000313" key="2">
    <source>
        <dbReference type="EMBL" id="GHC43213.1"/>
    </source>
</evidence>
<feature type="region of interest" description="Disordered" evidence="1">
    <location>
        <begin position="1"/>
        <end position="57"/>
    </location>
</feature>
<feature type="compositionally biased region" description="Polar residues" evidence="1">
    <location>
        <begin position="1"/>
        <end position="11"/>
    </location>
</feature>
<accession>A0A918TI44</accession>
<dbReference type="AlphaFoldDB" id="A0A918TI44"/>
<reference evidence="2" key="2">
    <citation type="submission" date="2020-09" db="EMBL/GenBank/DDBJ databases">
        <authorList>
            <person name="Sun Q."/>
            <person name="Kim S."/>
        </authorList>
    </citation>
    <scope>NUCLEOTIDE SEQUENCE</scope>
    <source>
        <strain evidence="2">KCTC 12988</strain>
    </source>
</reference>